<evidence type="ECO:0000256" key="13">
    <source>
        <dbReference type="ARBA" id="ARBA00025393"/>
    </source>
</evidence>
<keyword evidence="7" id="KW-0819">tRNA processing</keyword>
<keyword evidence="11" id="KW-0804">Transcription</keyword>
<comment type="similarity">
    <text evidence="3">Belongs to the GON7 family.</text>
</comment>
<protein>
    <recommendedName>
        <fullName evidence="5">EKC/KEOPS complex subunit GON7</fullName>
    </recommendedName>
</protein>
<dbReference type="AlphaFoldDB" id="A0AAN6EWK8"/>
<keyword evidence="9" id="KW-0805">Transcription regulation</keyword>
<feature type="compositionally biased region" description="Acidic residues" evidence="14">
    <location>
        <begin position="93"/>
        <end position="109"/>
    </location>
</feature>
<evidence type="ECO:0000256" key="4">
    <source>
        <dbReference type="ARBA" id="ARBA00011534"/>
    </source>
</evidence>
<dbReference type="GO" id="GO:0005634">
    <property type="term" value="C:nucleus"/>
    <property type="evidence" value="ECO:0007669"/>
    <property type="project" value="UniProtKB-SubCell"/>
</dbReference>
<evidence type="ECO:0000313" key="15">
    <source>
        <dbReference type="EMBL" id="KAJ8991182.1"/>
    </source>
</evidence>
<sequence>MADNGQDSSATLSAVYHSPSDDKTFRINIPSSGFANEHVSDPRAKSTYLADLRAATKKMQEEVNIFLTEKMEQDKQAAGDAGRTVGSKQKADDELEEENYGEEGVDDES</sequence>
<reference evidence="15" key="1">
    <citation type="submission" date="2023-01" db="EMBL/GenBank/DDBJ databases">
        <title>Exophiala dermititidis isolated from Cystic Fibrosis Patient.</title>
        <authorList>
            <person name="Kurbessoian T."/>
            <person name="Crocker A."/>
            <person name="Murante D."/>
            <person name="Hogan D.A."/>
            <person name="Stajich J.E."/>
        </authorList>
    </citation>
    <scope>NUCLEOTIDE SEQUENCE</scope>
    <source>
        <strain evidence="15">Ex8</strain>
    </source>
</reference>
<gene>
    <name evidence="15" type="ORF">HRR80_005232</name>
</gene>
<comment type="subunit">
    <text evidence="4">Component of the EKC/KEOPS complex composed of at least BUD32, CGI121, GON7, KAE1 and PCC1; the whole complex dimerizes.</text>
</comment>
<dbReference type="InterPro" id="IPR014849">
    <property type="entry name" value="EKC/KEOPS_Gon7"/>
</dbReference>
<evidence type="ECO:0000256" key="6">
    <source>
        <dbReference type="ARBA" id="ARBA00022454"/>
    </source>
</evidence>
<evidence type="ECO:0000256" key="10">
    <source>
        <dbReference type="ARBA" id="ARBA00023159"/>
    </source>
</evidence>
<evidence type="ECO:0000256" key="5">
    <source>
        <dbReference type="ARBA" id="ARBA00019746"/>
    </source>
</evidence>
<keyword evidence="6" id="KW-0158">Chromosome</keyword>
<evidence type="ECO:0000256" key="9">
    <source>
        <dbReference type="ARBA" id="ARBA00023015"/>
    </source>
</evidence>
<comment type="function">
    <text evidence="13">Component of the EKC/KEOPS complex that is required for the formation of a threonylcarbamoyl group on adenosine at position 37 (t(6)A37) in tRNAs that read codons beginning with adenine. The complex is probably involved in the transfer of the threonylcarbamoyl moiety of threonylcarbamoyl-AMP (TC-AMP) to the N6 group of A37. GON7 likely plays a supporting role to the catalytic subunit KAE1 in the complex. The EKC/KEOPS complex also promotes both telomere uncapping and telomere elongation. The complex is required for efficient recruitment of transcriptional coactivators.</text>
</comment>
<comment type="caution">
    <text evidence="15">The sequence shown here is derived from an EMBL/GenBank/DDBJ whole genome shotgun (WGS) entry which is preliminary data.</text>
</comment>
<keyword evidence="12" id="KW-0539">Nucleus</keyword>
<dbReference type="GO" id="GO:0000781">
    <property type="term" value="C:chromosome, telomeric region"/>
    <property type="evidence" value="ECO:0007669"/>
    <property type="project" value="UniProtKB-SubCell"/>
</dbReference>
<evidence type="ECO:0000313" key="16">
    <source>
        <dbReference type="Proteomes" id="UP001161757"/>
    </source>
</evidence>
<evidence type="ECO:0000256" key="3">
    <source>
        <dbReference type="ARBA" id="ARBA00008529"/>
    </source>
</evidence>
<dbReference type="Proteomes" id="UP001161757">
    <property type="component" value="Unassembled WGS sequence"/>
</dbReference>
<evidence type="ECO:0000256" key="7">
    <source>
        <dbReference type="ARBA" id="ARBA00022694"/>
    </source>
</evidence>
<organism evidence="15 16">
    <name type="scientific">Exophiala dermatitidis</name>
    <name type="common">Black yeast-like fungus</name>
    <name type="synonym">Wangiella dermatitidis</name>
    <dbReference type="NCBI Taxonomy" id="5970"/>
    <lineage>
        <taxon>Eukaryota</taxon>
        <taxon>Fungi</taxon>
        <taxon>Dikarya</taxon>
        <taxon>Ascomycota</taxon>
        <taxon>Pezizomycotina</taxon>
        <taxon>Eurotiomycetes</taxon>
        <taxon>Chaetothyriomycetidae</taxon>
        <taxon>Chaetothyriales</taxon>
        <taxon>Herpotrichiellaceae</taxon>
        <taxon>Exophiala</taxon>
    </lineage>
</organism>
<keyword evidence="10" id="KW-0010">Activator</keyword>
<evidence type="ECO:0000256" key="8">
    <source>
        <dbReference type="ARBA" id="ARBA00022895"/>
    </source>
</evidence>
<evidence type="ECO:0000256" key="14">
    <source>
        <dbReference type="SAM" id="MobiDB-lite"/>
    </source>
</evidence>
<name>A0AAN6EWK8_EXODE</name>
<evidence type="ECO:0000256" key="2">
    <source>
        <dbReference type="ARBA" id="ARBA00004574"/>
    </source>
</evidence>
<dbReference type="Pfam" id="PF08738">
    <property type="entry name" value="Gon7"/>
    <property type="match status" value="1"/>
</dbReference>
<proteinExistence type="inferred from homology"/>
<dbReference type="EMBL" id="JAJGCB010000009">
    <property type="protein sequence ID" value="KAJ8991182.1"/>
    <property type="molecule type" value="Genomic_DNA"/>
</dbReference>
<evidence type="ECO:0000256" key="11">
    <source>
        <dbReference type="ARBA" id="ARBA00023163"/>
    </source>
</evidence>
<comment type="subcellular location">
    <subcellularLocation>
        <location evidence="2">Chromosome</location>
        <location evidence="2">Telomere</location>
    </subcellularLocation>
    <subcellularLocation>
        <location evidence="1">Nucleus</location>
    </subcellularLocation>
</comment>
<evidence type="ECO:0000256" key="12">
    <source>
        <dbReference type="ARBA" id="ARBA00023242"/>
    </source>
</evidence>
<feature type="region of interest" description="Disordered" evidence="14">
    <location>
        <begin position="73"/>
        <end position="109"/>
    </location>
</feature>
<feature type="compositionally biased region" description="Polar residues" evidence="14">
    <location>
        <begin position="1"/>
        <end position="12"/>
    </location>
</feature>
<accession>A0AAN6EWK8</accession>
<dbReference type="GO" id="GO:0008033">
    <property type="term" value="P:tRNA processing"/>
    <property type="evidence" value="ECO:0007669"/>
    <property type="project" value="UniProtKB-KW"/>
</dbReference>
<feature type="region of interest" description="Disordered" evidence="14">
    <location>
        <begin position="1"/>
        <end position="22"/>
    </location>
</feature>
<evidence type="ECO:0000256" key="1">
    <source>
        <dbReference type="ARBA" id="ARBA00004123"/>
    </source>
</evidence>
<keyword evidence="8" id="KW-0779">Telomere</keyword>